<evidence type="ECO:0000313" key="14">
    <source>
        <dbReference type="Proteomes" id="UP000022910"/>
    </source>
</evidence>
<keyword evidence="5 12" id="KW-1133">Transmembrane helix</keyword>
<dbReference type="STRING" id="1432141.A0A015IZK9"/>
<comment type="pathway">
    <text evidence="10">Porphyrin-containing compound metabolism; heme A biosynthesis; heme A from heme O: step 1/1.</text>
</comment>
<proteinExistence type="inferred from homology"/>
<feature type="transmembrane region" description="Helical" evidence="12">
    <location>
        <begin position="438"/>
        <end position="455"/>
    </location>
</feature>
<dbReference type="HAMAP" id="MF_01665">
    <property type="entry name" value="HemeA_synth_type2"/>
    <property type="match status" value="1"/>
</dbReference>
<dbReference type="InterPro" id="IPR003780">
    <property type="entry name" value="COX15/CtaA_fam"/>
</dbReference>
<dbReference type="AlphaFoldDB" id="A0A015IZK9"/>
<dbReference type="GO" id="GO:0016653">
    <property type="term" value="F:oxidoreductase activity, acting on NAD(P)H, heme protein as acceptor"/>
    <property type="evidence" value="ECO:0007669"/>
    <property type="project" value="TreeGrafter"/>
</dbReference>
<evidence type="ECO:0000313" key="13">
    <source>
        <dbReference type="EMBL" id="EXX62687.1"/>
    </source>
</evidence>
<comment type="subcellular location">
    <subcellularLocation>
        <location evidence="2">Membrane</location>
        <topology evidence="2">Multi-pass membrane protein</topology>
    </subcellularLocation>
</comment>
<keyword evidence="14" id="KW-1185">Reference proteome</keyword>
<dbReference type="PANTHER" id="PTHR23289:SF2">
    <property type="entry name" value="CYTOCHROME C OXIDASE ASSEMBLY PROTEIN COX15 HOMOLOG"/>
    <property type="match status" value="1"/>
</dbReference>
<dbReference type="PANTHER" id="PTHR23289">
    <property type="entry name" value="CYTOCHROME C OXIDASE ASSEMBLY PROTEIN COX15"/>
    <property type="match status" value="1"/>
</dbReference>
<accession>A0A015IZK9</accession>
<dbReference type="InterPro" id="IPR023754">
    <property type="entry name" value="HemeA_Synthase_type2"/>
</dbReference>
<dbReference type="HOGENOM" id="CLU_017627_4_1_1"/>
<evidence type="ECO:0000256" key="12">
    <source>
        <dbReference type="SAM" id="Phobius"/>
    </source>
</evidence>
<dbReference type="OMA" id="AFVCYSW"/>
<feature type="transmembrane region" description="Helical" evidence="12">
    <location>
        <begin position="185"/>
        <end position="203"/>
    </location>
</feature>
<sequence>MFSNKVFCSFSGRSQSIVCMTRKRFRTKITSKNTLYFFTSQHFHASLNSNFLLPKHRPLSKSFIPPVLRNGLSGRNSVNLTSQSSILAVTTATKFTKPTVGYWLLGTAGLVFGIVVLGGLTRLTESGLSIVEWKPITGIIPPLNNARWEEEFEKYKQFPEYKLLNYNMTLPEFKYIYFMEWAHRIWGRAIGLAFIIPATYFGFRGYMTKATLNKVIGLAGLLGFQGVLGWYMVKSGLSEESMAIPNAVPRVSHYRLAAHLGSAFLLYMGMLLTGLQVLRDAKIANGTFPKTVAKALANPAINTFRRSAIGMTALVFLTSMSGALVAGLDAGLIYNEFPYMGQGIVPPKSELFSKTYAKAGDISLWRNFFDNPTTVQFDHRVLAVTTLSIIIALWLYSRKIPLPSKTKLAANYLLGIAVLQVTLGISTLIYMVPIPLASAHQAGSLTLLSTALWLVHTIKKVPIKI</sequence>
<keyword evidence="9 12" id="KW-0472">Membrane</keyword>
<feature type="transmembrane region" description="Helical" evidence="12">
    <location>
        <begin position="253"/>
        <end position="275"/>
    </location>
</feature>
<keyword evidence="6" id="KW-0560">Oxidoreductase</keyword>
<evidence type="ECO:0000256" key="1">
    <source>
        <dbReference type="ARBA" id="ARBA00001970"/>
    </source>
</evidence>
<evidence type="ECO:0000256" key="5">
    <source>
        <dbReference type="ARBA" id="ARBA00022989"/>
    </source>
</evidence>
<name>A0A015IZK9_RHIIW</name>
<dbReference type="Pfam" id="PF02628">
    <property type="entry name" value="COX15-CtaA"/>
    <property type="match status" value="1"/>
</dbReference>
<dbReference type="GO" id="GO:0120547">
    <property type="term" value="F:heme A synthase activity"/>
    <property type="evidence" value="ECO:0007669"/>
    <property type="project" value="UniProtKB-EC"/>
</dbReference>
<dbReference type="GO" id="GO:0005743">
    <property type="term" value="C:mitochondrial inner membrane"/>
    <property type="evidence" value="ECO:0007669"/>
    <property type="project" value="TreeGrafter"/>
</dbReference>
<comment type="caution">
    <text evidence="13">The sequence shown here is derived from an EMBL/GenBank/DDBJ whole genome shotgun (WGS) entry which is preliminary data.</text>
</comment>
<dbReference type="GO" id="GO:0046872">
    <property type="term" value="F:metal ion binding"/>
    <property type="evidence" value="ECO:0007669"/>
    <property type="project" value="UniProtKB-KW"/>
</dbReference>
<keyword evidence="8" id="KW-0350">Heme biosynthesis</keyword>
<dbReference type="GO" id="GO:0006784">
    <property type="term" value="P:heme A biosynthetic process"/>
    <property type="evidence" value="ECO:0007669"/>
    <property type="project" value="InterPro"/>
</dbReference>
<feature type="transmembrane region" description="Helical" evidence="12">
    <location>
        <begin position="100"/>
        <end position="120"/>
    </location>
</feature>
<evidence type="ECO:0000256" key="4">
    <source>
        <dbReference type="ARBA" id="ARBA00022723"/>
    </source>
</evidence>
<evidence type="ECO:0000256" key="9">
    <source>
        <dbReference type="ARBA" id="ARBA00023136"/>
    </source>
</evidence>
<comment type="cofactor">
    <cofactor evidence="1">
        <name>heme b</name>
        <dbReference type="ChEBI" id="CHEBI:60344"/>
    </cofactor>
</comment>
<feature type="transmembrane region" description="Helical" evidence="12">
    <location>
        <begin position="313"/>
        <end position="334"/>
    </location>
</feature>
<evidence type="ECO:0000256" key="8">
    <source>
        <dbReference type="ARBA" id="ARBA00023133"/>
    </source>
</evidence>
<comment type="catalytic activity">
    <reaction evidence="11">
        <text>Fe(II)-heme o + 2 A + H2O = Fe(II)-heme a + 2 AH2</text>
        <dbReference type="Rhea" id="RHEA:63388"/>
        <dbReference type="ChEBI" id="CHEBI:13193"/>
        <dbReference type="ChEBI" id="CHEBI:15377"/>
        <dbReference type="ChEBI" id="CHEBI:17499"/>
        <dbReference type="ChEBI" id="CHEBI:60530"/>
        <dbReference type="ChEBI" id="CHEBI:61715"/>
        <dbReference type="EC" id="1.17.99.9"/>
    </reaction>
    <physiologicalReaction direction="left-to-right" evidence="11">
        <dbReference type="Rhea" id="RHEA:63389"/>
    </physiologicalReaction>
</comment>
<dbReference type="EMBL" id="JEMT01024603">
    <property type="protein sequence ID" value="EXX62687.1"/>
    <property type="molecule type" value="Genomic_DNA"/>
</dbReference>
<dbReference type="Proteomes" id="UP000022910">
    <property type="component" value="Unassembled WGS sequence"/>
</dbReference>
<evidence type="ECO:0000256" key="2">
    <source>
        <dbReference type="ARBA" id="ARBA00004141"/>
    </source>
</evidence>
<keyword evidence="7" id="KW-0408">Iron</keyword>
<gene>
    <name evidence="13" type="ORF">RirG_159430</name>
</gene>
<protein>
    <submittedName>
        <fullName evidence="13">Cox15p</fullName>
    </submittedName>
</protein>
<evidence type="ECO:0000256" key="11">
    <source>
        <dbReference type="ARBA" id="ARBA00048044"/>
    </source>
</evidence>
<evidence type="ECO:0000256" key="7">
    <source>
        <dbReference type="ARBA" id="ARBA00023004"/>
    </source>
</evidence>
<feature type="transmembrane region" description="Helical" evidence="12">
    <location>
        <begin position="379"/>
        <end position="397"/>
    </location>
</feature>
<keyword evidence="3 12" id="KW-0812">Transmembrane</keyword>
<organism evidence="13 14">
    <name type="scientific">Rhizophagus irregularis (strain DAOM 197198w)</name>
    <name type="common">Glomus intraradices</name>
    <dbReference type="NCBI Taxonomy" id="1432141"/>
    <lineage>
        <taxon>Eukaryota</taxon>
        <taxon>Fungi</taxon>
        <taxon>Fungi incertae sedis</taxon>
        <taxon>Mucoromycota</taxon>
        <taxon>Glomeromycotina</taxon>
        <taxon>Glomeromycetes</taxon>
        <taxon>Glomerales</taxon>
        <taxon>Glomeraceae</taxon>
        <taxon>Rhizophagus</taxon>
    </lineage>
</organism>
<keyword evidence="4" id="KW-0479">Metal-binding</keyword>
<reference evidence="13 14" key="1">
    <citation type="submission" date="2014-02" db="EMBL/GenBank/DDBJ databases">
        <title>Single nucleus genome sequencing reveals high similarity among nuclei of an endomycorrhizal fungus.</title>
        <authorList>
            <person name="Lin K."/>
            <person name="Geurts R."/>
            <person name="Zhang Z."/>
            <person name="Limpens E."/>
            <person name="Saunders D.G."/>
            <person name="Mu D."/>
            <person name="Pang E."/>
            <person name="Cao H."/>
            <person name="Cha H."/>
            <person name="Lin T."/>
            <person name="Zhou Q."/>
            <person name="Shang Y."/>
            <person name="Li Y."/>
            <person name="Ivanov S."/>
            <person name="Sharma T."/>
            <person name="Velzen R.V."/>
            <person name="Ruijter N.D."/>
            <person name="Aanen D.K."/>
            <person name="Win J."/>
            <person name="Kamoun S."/>
            <person name="Bisseling T."/>
            <person name="Huang S."/>
        </authorList>
    </citation>
    <scope>NUCLEOTIDE SEQUENCE [LARGE SCALE GENOMIC DNA]</scope>
    <source>
        <strain evidence="14">DAOM197198w</strain>
    </source>
</reference>
<feature type="transmembrane region" description="Helical" evidence="12">
    <location>
        <begin position="215"/>
        <end position="233"/>
    </location>
</feature>
<feature type="transmembrane region" description="Helical" evidence="12">
    <location>
        <begin position="409"/>
        <end position="432"/>
    </location>
</feature>
<dbReference type="OrthoDB" id="1726137at2759"/>
<evidence type="ECO:0000256" key="6">
    <source>
        <dbReference type="ARBA" id="ARBA00023002"/>
    </source>
</evidence>
<evidence type="ECO:0000256" key="10">
    <source>
        <dbReference type="ARBA" id="ARBA00044501"/>
    </source>
</evidence>
<evidence type="ECO:0000256" key="3">
    <source>
        <dbReference type="ARBA" id="ARBA00022692"/>
    </source>
</evidence>